<gene>
    <name evidence="1" type="ORF">HPP92_015956</name>
</gene>
<name>A0A835QDX0_VANPL</name>
<sequence>MAFPLSRRDQVTPKICFSSRGAAALQNVGLEKSENYSSLQPEDDVTELCIGGINSQADRKRSIFEAQGTGKARTVVPDLMINSGDAICR</sequence>
<reference evidence="1 2" key="1">
    <citation type="journal article" date="2020" name="Nat. Food">
        <title>A phased Vanilla planifolia genome enables genetic improvement of flavour and production.</title>
        <authorList>
            <person name="Hasing T."/>
            <person name="Tang H."/>
            <person name="Brym M."/>
            <person name="Khazi F."/>
            <person name="Huang T."/>
            <person name="Chambers A.H."/>
        </authorList>
    </citation>
    <scope>NUCLEOTIDE SEQUENCE [LARGE SCALE GENOMIC DNA]</scope>
    <source>
        <tissue evidence="1">Leaf</tissue>
    </source>
</reference>
<comment type="caution">
    <text evidence="1">The sequence shown here is derived from an EMBL/GenBank/DDBJ whole genome shotgun (WGS) entry which is preliminary data.</text>
</comment>
<evidence type="ECO:0000313" key="1">
    <source>
        <dbReference type="EMBL" id="KAG0471410.1"/>
    </source>
</evidence>
<evidence type="ECO:0000313" key="2">
    <source>
        <dbReference type="Proteomes" id="UP000639772"/>
    </source>
</evidence>
<dbReference type="EMBL" id="JADCNM010000008">
    <property type="protein sequence ID" value="KAG0471410.1"/>
    <property type="molecule type" value="Genomic_DNA"/>
</dbReference>
<dbReference type="Proteomes" id="UP000639772">
    <property type="component" value="Unassembled WGS sequence"/>
</dbReference>
<accession>A0A835QDX0</accession>
<proteinExistence type="predicted"/>
<dbReference type="AlphaFoldDB" id="A0A835QDX0"/>
<organism evidence="1 2">
    <name type="scientific">Vanilla planifolia</name>
    <name type="common">Vanilla</name>
    <dbReference type="NCBI Taxonomy" id="51239"/>
    <lineage>
        <taxon>Eukaryota</taxon>
        <taxon>Viridiplantae</taxon>
        <taxon>Streptophyta</taxon>
        <taxon>Embryophyta</taxon>
        <taxon>Tracheophyta</taxon>
        <taxon>Spermatophyta</taxon>
        <taxon>Magnoliopsida</taxon>
        <taxon>Liliopsida</taxon>
        <taxon>Asparagales</taxon>
        <taxon>Orchidaceae</taxon>
        <taxon>Vanilloideae</taxon>
        <taxon>Vanilleae</taxon>
        <taxon>Vanilla</taxon>
    </lineage>
</organism>
<protein>
    <submittedName>
        <fullName evidence="1">Uncharacterized protein</fullName>
    </submittedName>
</protein>